<dbReference type="Proteomes" id="UP000654345">
    <property type="component" value="Unassembled WGS sequence"/>
</dbReference>
<evidence type="ECO:0000313" key="2">
    <source>
        <dbReference type="Proteomes" id="UP000654345"/>
    </source>
</evidence>
<evidence type="ECO:0000313" key="1">
    <source>
        <dbReference type="EMBL" id="GHO58208.1"/>
    </source>
</evidence>
<keyword evidence="2" id="KW-1185">Reference proteome</keyword>
<comment type="caution">
    <text evidence="1">The sequence shown here is derived from an EMBL/GenBank/DDBJ whole genome shotgun (WGS) entry which is preliminary data.</text>
</comment>
<gene>
    <name evidence="1" type="ORF">KSB_66830</name>
</gene>
<protein>
    <submittedName>
        <fullName evidence="1">Uncharacterized protein</fullName>
    </submittedName>
</protein>
<proteinExistence type="predicted"/>
<dbReference type="EMBL" id="BNJG01000003">
    <property type="protein sequence ID" value="GHO58208.1"/>
    <property type="molecule type" value="Genomic_DNA"/>
</dbReference>
<name>A0ABQ3UZV4_9CHLR</name>
<reference evidence="1 2" key="1">
    <citation type="journal article" date="2021" name="Int. J. Syst. Evol. Microbiol.">
        <title>Reticulibacter mediterranei gen. nov., sp. nov., within the new family Reticulibacteraceae fam. nov., and Ktedonospora formicarum gen. nov., sp. nov., Ktedonobacter robiniae sp. nov., Dictyobacter formicarum sp. nov. and Dictyobacter arantiisoli sp. nov., belonging to the class Ktedonobacteria.</title>
        <authorList>
            <person name="Yabe S."/>
            <person name="Zheng Y."/>
            <person name="Wang C.M."/>
            <person name="Sakai Y."/>
            <person name="Abe K."/>
            <person name="Yokota A."/>
            <person name="Donadio S."/>
            <person name="Cavaletti L."/>
            <person name="Monciardini P."/>
        </authorList>
    </citation>
    <scope>NUCLEOTIDE SEQUENCE [LARGE SCALE GENOMIC DNA]</scope>
    <source>
        <strain evidence="1 2">SOSP1-30</strain>
    </source>
</reference>
<accession>A0ABQ3UZV4</accession>
<sequence>MFFKRLLPEPGGYSFPTGMASHPAVNLLRIDIDNPEMKQFPEFVERDTGMVLRLIVTAFEKVREGGAGVT</sequence>
<organism evidence="1 2">
    <name type="scientific">Ktedonobacter robiniae</name>
    <dbReference type="NCBI Taxonomy" id="2778365"/>
    <lineage>
        <taxon>Bacteria</taxon>
        <taxon>Bacillati</taxon>
        <taxon>Chloroflexota</taxon>
        <taxon>Ktedonobacteria</taxon>
        <taxon>Ktedonobacterales</taxon>
        <taxon>Ktedonobacteraceae</taxon>
        <taxon>Ktedonobacter</taxon>
    </lineage>
</organism>